<comment type="caution">
    <text evidence="9">The sequence shown here is derived from an EMBL/GenBank/DDBJ whole genome shotgun (WGS) entry which is preliminary data.</text>
</comment>
<evidence type="ECO:0000256" key="3">
    <source>
        <dbReference type="ARBA" id="ARBA00022679"/>
    </source>
</evidence>
<reference evidence="9 10" key="1">
    <citation type="submission" date="2017-12" db="EMBL/GenBank/DDBJ databases">
        <title>Draft genome sequence of Ralstonia pickettii 52.</title>
        <authorList>
            <person name="Zheng B."/>
        </authorList>
    </citation>
    <scope>NUCLEOTIDE SEQUENCE [LARGE SCALE GENOMIC DNA]</scope>
    <source>
        <strain evidence="9 10">52</strain>
    </source>
</reference>
<evidence type="ECO:0000256" key="4">
    <source>
        <dbReference type="ARBA" id="ARBA00022777"/>
    </source>
</evidence>
<keyword evidence="5" id="KW-0902">Two-component regulatory system</keyword>
<evidence type="ECO:0000313" key="10">
    <source>
        <dbReference type="Proteomes" id="UP000234456"/>
    </source>
</evidence>
<feature type="domain" description="Histidine kinase" evidence="8">
    <location>
        <begin position="552"/>
        <end position="641"/>
    </location>
</feature>
<sequence>MRTRPASLFAKAVFVFSLTLLVIVGVFYADAGSGPSSAESLHLTQADWQTTDGSGFQAPPPAVDSASLPNAWQHAALPYAPPIALLRQAGAKAQSGVVHTTWIRIAVPASPQHSGPLALYGVRIKTDGTIAVYVNGRLVHRAQERGPLWNSTRTPLWVALDAPGDDATVREVLLRLEHTQRTQVAVSSLWLGPMDALKSRYNVRQWLQQELPAVLSAAFLAIGVFALFVWFRRGHETAYLLFFNLAVTSFLRGLHFYVAQPIANDWFAWLTVNSLLWLVLVVHFFLRQLHGRPLVWFTRTLVMVTVAIGVLTLPMLAVLPNTPKVTPLIYPIAALMGAAVGVAGVANAWRRSNEGVMVAIGVGICTLLGVTDWLLQNNFSSPEGWYFGAYTNAITFGIFGTLMYRRYVNAISEVEQANANLAQRLKAREAELEVSHQKLREAERQRAISAERQRLMQDMHDGLGASLISAIRSVERGALSEVDLSHILKGCLDDLKLTIDSMEPVEADLLLLLATLRFRLEPRLDGTGIALLWEVKKLPTLPWLDPSSALHILRIVQECIANILHHTRASEIRVGTAADPDGVRVIIEDNGQGFDVDRALRDGKGHGLRNQQRRAQALDGSVDWASGPGGTRFTLWLPLKRSA</sequence>
<dbReference type="InterPro" id="IPR003594">
    <property type="entry name" value="HATPase_dom"/>
</dbReference>
<accession>A0A2N4TSJ3</accession>
<keyword evidence="7" id="KW-1133">Transmembrane helix</keyword>
<dbReference type="Pfam" id="PF02518">
    <property type="entry name" value="HATPase_c"/>
    <property type="match status" value="1"/>
</dbReference>
<feature type="transmembrane region" description="Helical" evidence="7">
    <location>
        <begin position="211"/>
        <end position="231"/>
    </location>
</feature>
<feature type="transmembrane region" description="Helical" evidence="7">
    <location>
        <begin position="238"/>
        <end position="260"/>
    </location>
</feature>
<feature type="transmembrane region" description="Helical" evidence="7">
    <location>
        <begin position="387"/>
        <end position="404"/>
    </location>
</feature>
<keyword evidence="7" id="KW-0812">Transmembrane</keyword>
<dbReference type="GO" id="GO:0004673">
    <property type="term" value="F:protein histidine kinase activity"/>
    <property type="evidence" value="ECO:0007669"/>
    <property type="project" value="UniProtKB-EC"/>
</dbReference>
<dbReference type="InterPro" id="IPR036890">
    <property type="entry name" value="HATPase_C_sf"/>
</dbReference>
<feature type="coiled-coil region" evidence="6">
    <location>
        <begin position="404"/>
        <end position="445"/>
    </location>
</feature>
<dbReference type="EMBL" id="PKQE01000002">
    <property type="protein sequence ID" value="PLC42609.1"/>
    <property type="molecule type" value="Genomic_DNA"/>
</dbReference>
<dbReference type="PROSITE" id="PS50109">
    <property type="entry name" value="HIS_KIN"/>
    <property type="match status" value="1"/>
</dbReference>
<feature type="transmembrane region" description="Helical" evidence="7">
    <location>
        <begin position="266"/>
        <end position="286"/>
    </location>
</feature>
<feature type="transmembrane region" description="Helical" evidence="7">
    <location>
        <begin position="356"/>
        <end position="375"/>
    </location>
</feature>
<evidence type="ECO:0000256" key="1">
    <source>
        <dbReference type="ARBA" id="ARBA00000085"/>
    </source>
</evidence>
<feature type="transmembrane region" description="Helical" evidence="7">
    <location>
        <begin position="293"/>
        <end position="316"/>
    </location>
</feature>
<organism evidence="9 10">
    <name type="scientific">Ralstonia pickettii</name>
    <name type="common">Burkholderia pickettii</name>
    <dbReference type="NCBI Taxonomy" id="329"/>
    <lineage>
        <taxon>Bacteria</taxon>
        <taxon>Pseudomonadati</taxon>
        <taxon>Pseudomonadota</taxon>
        <taxon>Betaproteobacteria</taxon>
        <taxon>Burkholderiales</taxon>
        <taxon>Burkholderiaceae</taxon>
        <taxon>Ralstonia</taxon>
    </lineage>
</organism>
<dbReference type="Gene3D" id="3.30.565.10">
    <property type="entry name" value="Histidine kinase-like ATPase, C-terminal domain"/>
    <property type="match status" value="1"/>
</dbReference>
<dbReference type="CDD" id="cd16917">
    <property type="entry name" value="HATPase_UhpB-NarQ-NarX-like"/>
    <property type="match status" value="1"/>
</dbReference>
<evidence type="ECO:0000256" key="2">
    <source>
        <dbReference type="ARBA" id="ARBA00012438"/>
    </source>
</evidence>
<dbReference type="GO" id="GO:0000160">
    <property type="term" value="P:phosphorelay signal transduction system"/>
    <property type="evidence" value="ECO:0007669"/>
    <property type="project" value="UniProtKB-KW"/>
</dbReference>
<dbReference type="RefSeq" id="WP_102065674.1">
    <property type="nucleotide sequence ID" value="NZ_PKQE01000002.1"/>
</dbReference>
<keyword evidence="7" id="KW-0472">Membrane</keyword>
<dbReference type="PANTHER" id="PTHR24421">
    <property type="entry name" value="NITRATE/NITRITE SENSOR PROTEIN NARX-RELATED"/>
    <property type="match status" value="1"/>
</dbReference>
<evidence type="ECO:0000259" key="8">
    <source>
        <dbReference type="PROSITE" id="PS50109"/>
    </source>
</evidence>
<dbReference type="InterPro" id="IPR050482">
    <property type="entry name" value="Sensor_HK_TwoCompSys"/>
</dbReference>
<keyword evidence="6" id="KW-0175">Coiled coil</keyword>
<dbReference type="SUPFAM" id="SSF55874">
    <property type="entry name" value="ATPase domain of HSP90 chaperone/DNA topoisomerase II/histidine kinase"/>
    <property type="match status" value="1"/>
</dbReference>
<keyword evidence="3" id="KW-0808">Transferase</keyword>
<name>A0A2N4TSJ3_RALPI</name>
<dbReference type="PANTHER" id="PTHR24421:SF10">
    <property type="entry name" value="NITRATE_NITRITE SENSOR PROTEIN NARQ"/>
    <property type="match status" value="1"/>
</dbReference>
<dbReference type="SMART" id="SM00387">
    <property type="entry name" value="HATPase_c"/>
    <property type="match status" value="1"/>
</dbReference>
<evidence type="ECO:0000256" key="7">
    <source>
        <dbReference type="SAM" id="Phobius"/>
    </source>
</evidence>
<evidence type="ECO:0000256" key="6">
    <source>
        <dbReference type="SAM" id="Coils"/>
    </source>
</evidence>
<dbReference type="AlphaFoldDB" id="A0A2N4TSJ3"/>
<dbReference type="OrthoDB" id="9147043at2"/>
<comment type="catalytic activity">
    <reaction evidence="1">
        <text>ATP + protein L-histidine = ADP + protein N-phospho-L-histidine.</text>
        <dbReference type="EC" id="2.7.13.3"/>
    </reaction>
</comment>
<evidence type="ECO:0000256" key="5">
    <source>
        <dbReference type="ARBA" id="ARBA00023012"/>
    </source>
</evidence>
<dbReference type="Proteomes" id="UP000234456">
    <property type="component" value="Unassembled WGS sequence"/>
</dbReference>
<keyword evidence="4 9" id="KW-0418">Kinase</keyword>
<dbReference type="EC" id="2.7.13.3" evidence="2"/>
<proteinExistence type="predicted"/>
<gene>
    <name evidence="9" type="ORF">C0Q88_11690</name>
</gene>
<evidence type="ECO:0000313" key="9">
    <source>
        <dbReference type="EMBL" id="PLC42609.1"/>
    </source>
</evidence>
<feature type="transmembrane region" description="Helical" evidence="7">
    <location>
        <begin position="328"/>
        <end position="349"/>
    </location>
</feature>
<protein>
    <recommendedName>
        <fullName evidence="2">histidine kinase</fullName>
        <ecNumber evidence="2">2.7.13.3</ecNumber>
    </recommendedName>
</protein>
<dbReference type="InterPro" id="IPR005467">
    <property type="entry name" value="His_kinase_dom"/>
</dbReference>